<evidence type="ECO:0000313" key="9">
    <source>
        <dbReference type="Proteomes" id="UP001501822"/>
    </source>
</evidence>
<accession>A0ABN0X6P6</accession>
<sequence length="393" mass="41803">MNATLSARLHVTVRLLMYARLLLLAMAVVLVPDEPFTSALLVPMGIVAVISLTVAQLPGRLLPLLARRPLTLAVDAAAAYLVLEPAGAFGPFFLFSVVTSALAGVLYEWRGLLFVCALQVMLYDWAARSIQSVGIQAVVALPVFYPVAGCVGVAVHRLLQQYAEAEEARRDAEVVAASAEERLRLSRDMHDSLAKTLHGVALSAAALPAWVRKSPARAEQEAENIASGLKIALAEARELIAGLRDGHQDRPLAEAVRRMTAEWAASTGIAVEVGVTDDVRLPPVRRAETLAILKEALTNIERHAAAETVRVTLTADDRGAELSVRDDGKGFACPPDMADLTAALARDGHYGVVGMAERARRVGGLLTLASSPGDGSILTVSLPEVNGVREAVR</sequence>
<keyword evidence="9" id="KW-1185">Reference proteome</keyword>
<evidence type="ECO:0000256" key="1">
    <source>
        <dbReference type="ARBA" id="ARBA00022679"/>
    </source>
</evidence>
<dbReference type="SUPFAM" id="SSF55874">
    <property type="entry name" value="ATPase domain of HSP90 chaperone/DNA topoisomerase II/histidine kinase"/>
    <property type="match status" value="1"/>
</dbReference>
<feature type="transmembrane region" description="Helical" evidence="5">
    <location>
        <begin position="36"/>
        <end position="57"/>
    </location>
</feature>
<keyword evidence="4" id="KW-0175">Coiled coil</keyword>
<dbReference type="Gene3D" id="3.30.565.10">
    <property type="entry name" value="Histidine kinase-like ATPase, C-terminal domain"/>
    <property type="match status" value="1"/>
</dbReference>
<dbReference type="InterPro" id="IPR011712">
    <property type="entry name" value="Sig_transdc_His_kin_sub3_dim/P"/>
</dbReference>
<evidence type="ECO:0000256" key="4">
    <source>
        <dbReference type="SAM" id="Coils"/>
    </source>
</evidence>
<dbReference type="Pfam" id="PF07730">
    <property type="entry name" value="HisKA_3"/>
    <property type="match status" value="1"/>
</dbReference>
<evidence type="ECO:0000313" key="8">
    <source>
        <dbReference type="EMBL" id="GAA0356515.1"/>
    </source>
</evidence>
<dbReference type="Proteomes" id="UP001501822">
    <property type="component" value="Unassembled WGS sequence"/>
</dbReference>
<evidence type="ECO:0000256" key="3">
    <source>
        <dbReference type="ARBA" id="ARBA00023012"/>
    </source>
</evidence>
<feature type="transmembrane region" description="Helical" evidence="5">
    <location>
        <begin position="109"/>
        <end position="126"/>
    </location>
</feature>
<dbReference type="Gene3D" id="1.20.5.1930">
    <property type="match status" value="1"/>
</dbReference>
<evidence type="ECO:0000256" key="5">
    <source>
        <dbReference type="SAM" id="Phobius"/>
    </source>
</evidence>
<keyword evidence="2" id="KW-0418">Kinase</keyword>
<gene>
    <name evidence="8" type="ORF">GCM10010151_52700</name>
</gene>
<evidence type="ECO:0008006" key="10">
    <source>
        <dbReference type="Google" id="ProtNLM"/>
    </source>
</evidence>
<feature type="domain" description="Histidine kinase/HSP90-like ATPase" evidence="6">
    <location>
        <begin position="292"/>
        <end position="384"/>
    </location>
</feature>
<dbReference type="RefSeq" id="WP_252802214.1">
    <property type="nucleotide sequence ID" value="NZ_BAAABM010000047.1"/>
</dbReference>
<dbReference type="InterPro" id="IPR036890">
    <property type="entry name" value="HATPase_C_sf"/>
</dbReference>
<proteinExistence type="predicted"/>
<keyword evidence="5" id="KW-0472">Membrane</keyword>
<protein>
    <recommendedName>
        <fullName evidence="10">Signal transduction histidine kinase</fullName>
    </recommendedName>
</protein>
<dbReference type="CDD" id="cd16917">
    <property type="entry name" value="HATPase_UhpB-NarQ-NarX-like"/>
    <property type="match status" value="1"/>
</dbReference>
<feature type="transmembrane region" description="Helical" evidence="5">
    <location>
        <begin position="138"/>
        <end position="159"/>
    </location>
</feature>
<feature type="domain" description="Signal transduction histidine kinase subgroup 3 dimerisation and phosphoacceptor" evidence="7">
    <location>
        <begin position="181"/>
        <end position="246"/>
    </location>
</feature>
<dbReference type="InterPro" id="IPR050482">
    <property type="entry name" value="Sensor_HK_TwoCompSys"/>
</dbReference>
<dbReference type="InterPro" id="IPR003594">
    <property type="entry name" value="HATPase_dom"/>
</dbReference>
<feature type="transmembrane region" description="Helical" evidence="5">
    <location>
        <begin position="12"/>
        <end position="30"/>
    </location>
</feature>
<keyword evidence="5" id="KW-0812">Transmembrane</keyword>
<feature type="coiled-coil region" evidence="4">
    <location>
        <begin position="155"/>
        <end position="182"/>
    </location>
</feature>
<dbReference type="PANTHER" id="PTHR24421">
    <property type="entry name" value="NITRATE/NITRITE SENSOR PROTEIN NARX-RELATED"/>
    <property type="match status" value="1"/>
</dbReference>
<feature type="transmembrane region" description="Helical" evidence="5">
    <location>
        <begin position="78"/>
        <end position="103"/>
    </location>
</feature>
<keyword evidence="1" id="KW-0808">Transferase</keyword>
<reference evidence="8 9" key="1">
    <citation type="journal article" date="2019" name="Int. J. Syst. Evol. Microbiol.">
        <title>The Global Catalogue of Microorganisms (GCM) 10K type strain sequencing project: providing services to taxonomists for standard genome sequencing and annotation.</title>
        <authorList>
            <consortium name="The Broad Institute Genomics Platform"/>
            <consortium name="The Broad Institute Genome Sequencing Center for Infectious Disease"/>
            <person name="Wu L."/>
            <person name="Ma J."/>
        </authorList>
    </citation>
    <scope>NUCLEOTIDE SEQUENCE [LARGE SCALE GENOMIC DNA]</scope>
    <source>
        <strain evidence="8 9">JCM 3146</strain>
    </source>
</reference>
<evidence type="ECO:0000259" key="7">
    <source>
        <dbReference type="Pfam" id="PF07730"/>
    </source>
</evidence>
<evidence type="ECO:0000256" key="2">
    <source>
        <dbReference type="ARBA" id="ARBA00022777"/>
    </source>
</evidence>
<dbReference type="Pfam" id="PF02518">
    <property type="entry name" value="HATPase_c"/>
    <property type="match status" value="1"/>
</dbReference>
<name>A0ABN0X6P6_9ACTN</name>
<keyword evidence="3" id="KW-0902">Two-component regulatory system</keyword>
<comment type="caution">
    <text evidence="8">The sequence shown here is derived from an EMBL/GenBank/DDBJ whole genome shotgun (WGS) entry which is preliminary data.</text>
</comment>
<dbReference type="EMBL" id="BAAABM010000047">
    <property type="protein sequence ID" value="GAA0356515.1"/>
    <property type="molecule type" value="Genomic_DNA"/>
</dbReference>
<organism evidence="8 9">
    <name type="scientific">Actinoallomurus spadix</name>
    <dbReference type="NCBI Taxonomy" id="79912"/>
    <lineage>
        <taxon>Bacteria</taxon>
        <taxon>Bacillati</taxon>
        <taxon>Actinomycetota</taxon>
        <taxon>Actinomycetes</taxon>
        <taxon>Streptosporangiales</taxon>
        <taxon>Thermomonosporaceae</taxon>
        <taxon>Actinoallomurus</taxon>
    </lineage>
</organism>
<keyword evidence="5" id="KW-1133">Transmembrane helix</keyword>
<evidence type="ECO:0000259" key="6">
    <source>
        <dbReference type="Pfam" id="PF02518"/>
    </source>
</evidence>